<organism evidence="3">
    <name type="scientific">freshwater metagenome</name>
    <dbReference type="NCBI Taxonomy" id="449393"/>
    <lineage>
        <taxon>unclassified sequences</taxon>
        <taxon>metagenomes</taxon>
        <taxon>ecological metagenomes</taxon>
    </lineage>
</organism>
<dbReference type="EMBL" id="CAEZWJ010000034">
    <property type="protein sequence ID" value="CAB4658259.1"/>
    <property type="molecule type" value="Genomic_DNA"/>
</dbReference>
<dbReference type="PANTHER" id="PTHR43833:SF7">
    <property type="entry name" value="KTR SYSTEM POTASSIUM UPTAKE PROTEIN C"/>
    <property type="match status" value="1"/>
</dbReference>
<dbReference type="GO" id="GO:0006813">
    <property type="term" value="P:potassium ion transport"/>
    <property type="evidence" value="ECO:0007669"/>
    <property type="project" value="InterPro"/>
</dbReference>
<dbReference type="SUPFAM" id="SSF51735">
    <property type="entry name" value="NAD(P)-binding Rossmann-fold domains"/>
    <property type="match status" value="1"/>
</dbReference>
<dbReference type="InterPro" id="IPR006037">
    <property type="entry name" value="RCK_C"/>
</dbReference>
<evidence type="ECO:0000259" key="2">
    <source>
        <dbReference type="PROSITE" id="PS51202"/>
    </source>
</evidence>
<dbReference type="InterPro" id="IPR036721">
    <property type="entry name" value="RCK_C_sf"/>
</dbReference>
<sequence length="237" mass="25774">MVISNPANPRPSGTKTQDANRGGVLIIGLGRFGESLARGLVEQNIEVLAVDFDEEIVQRVSGDIPNVVQCDSTSSRALRQVGAEQFSRAVVAIASNIEASVLSALVLIDELKIPVVWAKAISLDHAKILERVGVTRVIQPEHDMGHRTARSIARRVTDYFHVDNDFALVEMEAPQRYVGRPLGELGIRKKYSVTIVCIKPPGGEFQHAEQTTILHPGELILLAGKPADLDAFVIDAE</sequence>
<dbReference type="Gene3D" id="3.30.70.1450">
    <property type="entry name" value="Regulator of K+ conductance, C-terminal domain"/>
    <property type="match status" value="1"/>
</dbReference>
<accession>A0A6J6LCL7</accession>
<feature type="domain" description="RCK C-terminal" evidence="2">
    <location>
        <begin position="154"/>
        <end position="237"/>
    </location>
</feature>
<protein>
    <submittedName>
        <fullName evidence="3">Unannotated protein</fullName>
    </submittedName>
</protein>
<dbReference type="InterPro" id="IPR003148">
    <property type="entry name" value="RCK_N"/>
</dbReference>
<gene>
    <name evidence="3" type="ORF">UFOPK2214_01057</name>
</gene>
<dbReference type="Pfam" id="PF02254">
    <property type="entry name" value="TrkA_N"/>
    <property type="match status" value="1"/>
</dbReference>
<dbReference type="Gene3D" id="3.40.50.720">
    <property type="entry name" value="NAD(P)-binding Rossmann-like Domain"/>
    <property type="match status" value="1"/>
</dbReference>
<evidence type="ECO:0000313" key="3">
    <source>
        <dbReference type="EMBL" id="CAB4658259.1"/>
    </source>
</evidence>
<dbReference type="PANTHER" id="PTHR43833">
    <property type="entry name" value="POTASSIUM CHANNEL PROTEIN 2-RELATED-RELATED"/>
    <property type="match status" value="1"/>
</dbReference>
<evidence type="ECO:0000259" key="1">
    <source>
        <dbReference type="PROSITE" id="PS51201"/>
    </source>
</evidence>
<dbReference type="PROSITE" id="PS51201">
    <property type="entry name" value="RCK_N"/>
    <property type="match status" value="1"/>
</dbReference>
<dbReference type="AlphaFoldDB" id="A0A6J6LCL7"/>
<reference evidence="3" key="1">
    <citation type="submission" date="2020-05" db="EMBL/GenBank/DDBJ databases">
        <authorList>
            <person name="Chiriac C."/>
            <person name="Salcher M."/>
            <person name="Ghai R."/>
            <person name="Kavagutti S V."/>
        </authorList>
    </citation>
    <scope>NUCLEOTIDE SEQUENCE</scope>
</reference>
<dbReference type="Pfam" id="PF02080">
    <property type="entry name" value="TrkA_C"/>
    <property type="match status" value="1"/>
</dbReference>
<dbReference type="InterPro" id="IPR036291">
    <property type="entry name" value="NAD(P)-bd_dom_sf"/>
</dbReference>
<dbReference type="GO" id="GO:0008324">
    <property type="term" value="F:monoatomic cation transmembrane transporter activity"/>
    <property type="evidence" value="ECO:0007669"/>
    <property type="project" value="InterPro"/>
</dbReference>
<name>A0A6J6LCL7_9ZZZZ</name>
<dbReference type="SUPFAM" id="SSF116726">
    <property type="entry name" value="TrkA C-terminal domain-like"/>
    <property type="match status" value="1"/>
</dbReference>
<dbReference type="PROSITE" id="PS51202">
    <property type="entry name" value="RCK_C"/>
    <property type="match status" value="1"/>
</dbReference>
<proteinExistence type="predicted"/>
<feature type="domain" description="RCK N-terminal" evidence="1">
    <location>
        <begin position="21"/>
        <end position="138"/>
    </location>
</feature>
<dbReference type="InterPro" id="IPR050721">
    <property type="entry name" value="Trk_Ktr_HKT_K-transport"/>
</dbReference>